<evidence type="ECO:0000259" key="2">
    <source>
        <dbReference type="PROSITE" id="PS51782"/>
    </source>
</evidence>
<evidence type="ECO:0000256" key="1">
    <source>
        <dbReference type="SAM" id="MobiDB-lite"/>
    </source>
</evidence>
<dbReference type="PANTHER" id="PTHR31649">
    <property type="entry name" value="AGAP009604-PA"/>
    <property type="match status" value="1"/>
</dbReference>
<evidence type="ECO:0000313" key="3">
    <source>
        <dbReference type="EMBL" id="TPX75588.1"/>
    </source>
</evidence>
<dbReference type="SMART" id="SM00257">
    <property type="entry name" value="LysM"/>
    <property type="match status" value="1"/>
</dbReference>
<proteinExistence type="predicted"/>
<feature type="compositionally biased region" description="Polar residues" evidence="1">
    <location>
        <begin position="52"/>
        <end position="62"/>
    </location>
</feature>
<dbReference type="InterPro" id="IPR036779">
    <property type="entry name" value="LysM_dom_sf"/>
</dbReference>
<dbReference type="Gene3D" id="3.10.350.10">
    <property type="entry name" value="LysM domain"/>
    <property type="match status" value="1"/>
</dbReference>
<protein>
    <recommendedName>
        <fullName evidence="2">LysM domain-containing protein</fullName>
    </recommendedName>
</protein>
<evidence type="ECO:0000313" key="4">
    <source>
        <dbReference type="Proteomes" id="UP000320333"/>
    </source>
</evidence>
<dbReference type="SUPFAM" id="SSF54106">
    <property type="entry name" value="LysM domain"/>
    <property type="match status" value="1"/>
</dbReference>
<organism evidence="3 4">
    <name type="scientific">Chytriomyces confervae</name>
    <dbReference type="NCBI Taxonomy" id="246404"/>
    <lineage>
        <taxon>Eukaryota</taxon>
        <taxon>Fungi</taxon>
        <taxon>Fungi incertae sedis</taxon>
        <taxon>Chytridiomycota</taxon>
        <taxon>Chytridiomycota incertae sedis</taxon>
        <taxon>Chytridiomycetes</taxon>
        <taxon>Chytridiales</taxon>
        <taxon>Chytriomycetaceae</taxon>
        <taxon>Chytriomyces</taxon>
    </lineage>
</organism>
<dbReference type="STRING" id="246404.A0A507FJK8"/>
<sequence>MTTPYTIVSGDTCYEIARRNGMTLDELYGLNPGLSQHVYDLQIGSTIQVRCASGQGQQTQQHFAPPASQPPQSHYAPPPAQPAQSHFTEPQAAPGQPEKIPEKNFFEQNGLKIAGGVLGAAAVLGVGAFAMHEWRETKKVANTQAPAFASYNTNHGPLTWVKVTGKKDPLPQNAVQLGRDTDGAPLYAGRAPYEGGWQVGKVRDSDFYFSYGGKEIAFEGGFEVLCGTAHGITVVPQVGTLNLASITNQPIDAGHESNGDRLYLAVCEHRGGMQVGKCGPRIAQGAAFGLDGKEHFSPQYRVVVIA</sequence>
<dbReference type="SMART" id="SM00696">
    <property type="entry name" value="DM9"/>
    <property type="match status" value="1"/>
</dbReference>
<feature type="domain" description="LysM" evidence="2">
    <location>
        <begin position="3"/>
        <end position="49"/>
    </location>
</feature>
<dbReference type="Pfam" id="PF01476">
    <property type="entry name" value="LysM"/>
    <property type="match status" value="1"/>
</dbReference>
<dbReference type="AlphaFoldDB" id="A0A507FJK8"/>
<gene>
    <name evidence="3" type="ORF">CcCBS67573_g03128</name>
</gene>
<dbReference type="EMBL" id="QEAP01000075">
    <property type="protein sequence ID" value="TPX75588.1"/>
    <property type="molecule type" value="Genomic_DNA"/>
</dbReference>
<dbReference type="PANTHER" id="PTHR31649:SF1">
    <property type="entry name" value="FARNESOIC ACID O-METHYL TRANSFERASE DOMAIN-CONTAINING PROTEIN"/>
    <property type="match status" value="1"/>
</dbReference>
<dbReference type="PROSITE" id="PS51782">
    <property type="entry name" value="LYSM"/>
    <property type="match status" value="1"/>
</dbReference>
<dbReference type="Pfam" id="PF11901">
    <property type="entry name" value="DM9"/>
    <property type="match status" value="1"/>
</dbReference>
<dbReference type="Proteomes" id="UP000320333">
    <property type="component" value="Unassembled WGS sequence"/>
</dbReference>
<keyword evidence="4" id="KW-1185">Reference proteome</keyword>
<dbReference type="OrthoDB" id="2148895at2759"/>
<feature type="region of interest" description="Disordered" evidence="1">
    <location>
        <begin position="52"/>
        <end position="101"/>
    </location>
</feature>
<dbReference type="InterPro" id="IPR006616">
    <property type="entry name" value="DM9_repeat"/>
</dbReference>
<reference evidence="3 4" key="1">
    <citation type="journal article" date="2019" name="Sci. Rep.">
        <title>Comparative genomics of chytrid fungi reveal insights into the obligate biotrophic and pathogenic lifestyle of Synchytrium endobioticum.</title>
        <authorList>
            <person name="van de Vossenberg B.T.L.H."/>
            <person name="Warris S."/>
            <person name="Nguyen H.D.T."/>
            <person name="van Gent-Pelzer M.P.E."/>
            <person name="Joly D.L."/>
            <person name="van de Geest H.C."/>
            <person name="Bonants P.J.M."/>
            <person name="Smith D.S."/>
            <person name="Levesque C.A."/>
            <person name="van der Lee T.A.J."/>
        </authorList>
    </citation>
    <scope>NUCLEOTIDE SEQUENCE [LARGE SCALE GENOMIC DNA]</scope>
    <source>
        <strain evidence="3 4">CBS 675.73</strain>
    </source>
</reference>
<comment type="caution">
    <text evidence="3">The sequence shown here is derived from an EMBL/GenBank/DDBJ whole genome shotgun (WGS) entry which is preliminary data.</text>
</comment>
<dbReference type="CDD" id="cd00118">
    <property type="entry name" value="LysM"/>
    <property type="match status" value="1"/>
</dbReference>
<dbReference type="InterPro" id="IPR018392">
    <property type="entry name" value="LysM"/>
</dbReference>
<name>A0A507FJK8_9FUNG</name>
<accession>A0A507FJK8</accession>